<keyword evidence="3" id="KW-1185">Reference proteome</keyword>
<evidence type="ECO:0000313" key="3">
    <source>
        <dbReference type="Proteomes" id="UP000602284"/>
    </source>
</evidence>
<keyword evidence="1" id="KW-1133">Transmembrane helix</keyword>
<feature type="transmembrane region" description="Helical" evidence="1">
    <location>
        <begin position="21"/>
        <end position="47"/>
    </location>
</feature>
<comment type="caution">
    <text evidence="2">The sequence shown here is derived from an EMBL/GenBank/DDBJ whole genome shotgun (WGS) entry which is preliminary data.</text>
</comment>
<gene>
    <name evidence="2" type="ORF">JJB07_15270</name>
</gene>
<sequence length="58" mass="6463">MSEQQRDEGLELEKSNEGWRINASTSITLTAITAVTLILLTAIWATVTHPETVLKMLH</sequence>
<evidence type="ECO:0000256" key="1">
    <source>
        <dbReference type="SAM" id="Phobius"/>
    </source>
</evidence>
<keyword evidence="1" id="KW-0472">Membrane</keyword>
<dbReference type="Proteomes" id="UP000602284">
    <property type="component" value="Unassembled WGS sequence"/>
</dbReference>
<dbReference type="RefSeq" id="WP_201636544.1">
    <property type="nucleotide sequence ID" value="NZ_JAEQNB010000005.1"/>
</dbReference>
<dbReference type="EMBL" id="JAEQNB010000005">
    <property type="protein sequence ID" value="MBL0387989.1"/>
    <property type="molecule type" value="Genomic_DNA"/>
</dbReference>
<name>A0ABS1JCL4_9BACL</name>
<reference evidence="2 3" key="1">
    <citation type="submission" date="2021-01" db="EMBL/GenBank/DDBJ databases">
        <title>Tumebacillus sp. strain ITR2 16S ribosomal RNA gene Genome sequencing and assembly.</title>
        <authorList>
            <person name="Kang M."/>
        </authorList>
    </citation>
    <scope>NUCLEOTIDE SEQUENCE [LARGE SCALE GENOMIC DNA]</scope>
    <source>
        <strain evidence="2 3">ITR2</strain>
    </source>
</reference>
<proteinExistence type="predicted"/>
<organism evidence="2 3">
    <name type="scientific">Tumebacillus amylolyticus</name>
    <dbReference type="NCBI Taxonomy" id="2801339"/>
    <lineage>
        <taxon>Bacteria</taxon>
        <taxon>Bacillati</taxon>
        <taxon>Bacillota</taxon>
        <taxon>Bacilli</taxon>
        <taxon>Bacillales</taxon>
        <taxon>Alicyclobacillaceae</taxon>
        <taxon>Tumebacillus</taxon>
    </lineage>
</organism>
<keyword evidence="1" id="KW-0812">Transmembrane</keyword>
<protein>
    <submittedName>
        <fullName evidence="2">Uncharacterized protein</fullName>
    </submittedName>
</protein>
<evidence type="ECO:0000313" key="2">
    <source>
        <dbReference type="EMBL" id="MBL0387989.1"/>
    </source>
</evidence>
<accession>A0ABS1JCL4</accession>